<keyword evidence="3" id="KW-1003">Cell membrane</keyword>
<keyword evidence="7 8" id="KW-0472">Membrane</keyword>
<feature type="transmembrane region" description="Helical" evidence="8">
    <location>
        <begin position="95"/>
        <end position="120"/>
    </location>
</feature>
<feature type="transmembrane region" description="Helical" evidence="8">
    <location>
        <begin position="54"/>
        <end position="75"/>
    </location>
</feature>
<evidence type="ECO:0000256" key="3">
    <source>
        <dbReference type="ARBA" id="ARBA00022475"/>
    </source>
</evidence>
<dbReference type="PANTHER" id="PTHR32196:SF21">
    <property type="entry name" value="ABC TRANSPORTER PERMEASE PROTEIN YPHD-RELATED"/>
    <property type="match status" value="1"/>
</dbReference>
<keyword evidence="10" id="KW-1185">Reference proteome</keyword>
<keyword evidence="5 8" id="KW-0812">Transmembrane</keyword>
<feature type="transmembrane region" description="Helical" evidence="8">
    <location>
        <begin position="127"/>
        <end position="144"/>
    </location>
</feature>
<evidence type="ECO:0000256" key="6">
    <source>
        <dbReference type="ARBA" id="ARBA00022989"/>
    </source>
</evidence>
<gene>
    <name evidence="9" type="ORF">OOZ53_06930</name>
</gene>
<evidence type="ECO:0000256" key="1">
    <source>
        <dbReference type="ARBA" id="ARBA00004651"/>
    </source>
</evidence>
<name>A0ABT4VM08_9HYPH</name>
<dbReference type="PANTHER" id="PTHR32196">
    <property type="entry name" value="ABC TRANSPORTER PERMEASE PROTEIN YPHD-RELATED-RELATED"/>
    <property type="match status" value="1"/>
</dbReference>
<feature type="transmembrane region" description="Helical" evidence="8">
    <location>
        <begin position="218"/>
        <end position="237"/>
    </location>
</feature>
<comment type="subcellular location">
    <subcellularLocation>
        <location evidence="1">Cell membrane</location>
        <topology evidence="1">Multi-pass membrane protein</topology>
    </subcellularLocation>
</comment>
<dbReference type="CDD" id="cd06579">
    <property type="entry name" value="TM_PBP1_transp_AraH_like"/>
    <property type="match status" value="1"/>
</dbReference>
<evidence type="ECO:0000256" key="7">
    <source>
        <dbReference type="ARBA" id="ARBA00023136"/>
    </source>
</evidence>
<comment type="caution">
    <text evidence="9">The sequence shown here is derived from an EMBL/GenBank/DDBJ whole genome shotgun (WGS) entry which is preliminary data.</text>
</comment>
<dbReference type="RefSeq" id="WP_271088634.1">
    <property type="nucleotide sequence ID" value="NZ_JAPJZH010000003.1"/>
</dbReference>
<evidence type="ECO:0000256" key="2">
    <source>
        <dbReference type="ARBA" id="ARBA00022448"/>
    </source>
</evidence>
<keyword evidence="2" id="KW-0813">Transport</keyword>
<feature type="transmembrane region" description="Helical" evidence="8">
    <location>
        <begin position="164"/>
        <end position="188"/>
    </location>
</feature>
<proteinExistence type="predicted"/>
<reference evidence="9" key="1">
    <citation type="submission" date="2022-11" db="EMBL/GenBank/DDBJ databases">
        <title>Hoeflea poritis sp. nov., isolated from scleractinian coral Porites lutea.</title>
        <authorList>
            <person name="Zhang G."/>
            <person name="Wei Q."/>
            <person name="Cai L."/>
        </authorList>
    </citation>
    <scope>NUCLEOTIDE SEQUENCE</scope>
    <source>
        <strain evidence="9">E7-10</strain>
    </source>
</reference>
<sequence length="323" mass="33817">MSLVSDSDTFSLRSFLVRYGFLVIIAAFFAFFSLYTGSFLSGTNLLNIIEGSSILLILALGMTLVVALGGIDLSVGIAFDMGAAFAIVAMKEYDAAWYVAILIGIGGGVLVGLLNAFLVVKLSVSPFLATLGTFFIGSSVQRIFTGGGGPISHRQAPMEYRNLAIGDVFGIPSEVIIAAVVLLIYFIFLERSIFGKRIHAIGLQKTAALVAGIKVNKYIALGFIIAAATCAIGGMIGSANLRMFTPLAGFSYLLDAIAAVFIGASIHPHGRPNVPGTLIGVLFLGMVANGLNLMGLDFNTKDALSGLILVGALAIAVAQKRLR</sequence>
<evidence type="ECO:0000313" key="10">
    <source>
        <dbReference type="Proteomes" id="UP001148313"/>
    </source>
</evidence>
<evidence type="ECO:0000256" key="4">
    <source>
        <dbReference type="ARBA" id="ARBA00022519"/>
    </source>
</evidence>
<evidence type="ECO:0000313" key="9">
    <source>
        <dbReference type="EMBL" id="MDA4845078.1"/>
    </source>
</evidence>
<organism evidence="9 10">
    <name type="scientific">Hoeflea poritis</name>
    <dbReference type="NCBI Taxonomy" id="2993659"/>
    <lineage>
        <taxon>Bacteria</taxon>
        <taxon>Pseudomonadati</taxon>
        <taxon>Pseudomonadota</taxon>
        <taxon>Alphaproteobacteria</taxon>
        <taxon>Hyphomicrobiales</taxon>
        <taxon>Rhizobiaceae</taxon>
        <taxon>Hoeflea</taxon>
    </lineage>
</organism>
<keyword evidence="6 8" id="KW-1133">Transmembrane helix</keyword>
<feature type="transmembrane region" description="Helical" evidence="8">
    <location>
        <begin position="243"/>
        <end position="262"/>
    </location>
</feature>
<dbReference type="EMBL" id="JAPJZH010000003">
    <property type="protein sequence ID" value="MDA4845078.1"/>
    <property type="molecule type" value="Genomic_DNA"/>
</dbReference>
<dbReference type="InterPro" id="IPR001851">
    <property type="entry name" value="ABC_transp_permease"/>
</dbReference>
<evidence type="ECO:0000256" key="5">
    <source>
        <dbReference type="ARBA" id="ARBA00022692"/>
    </source>
</evidence>
<feature type="transmembrane region" description="Helical" evidence="8">
    <location>
        <begin position="20"/>
        <end position="42"/>
    </location>
</feature>
<feature type="transmembrane region" description="Helical" evidence="8">
    <location>
        <begin position="274"/>
        <end position="291"/>
    </location>
</feature>
<accession>A0ABT4VM08</accession>
<dbReference type="Pfam" id="PF02653">
    <property type="entry name" value="BPD_transp_2"/>
    <property type="match status" value="1"/>
</dbReference>
<protein>
    <submittedName>
        <fullName evidence="9">ABC transporter permease</fullName>
    </submittedName>
</protein>
<evidence type="ECO:0000256" key="8">
    <source>
        <dbReference type="SAM" id="Phobius"/>
    </source>
</evidence>
<dbReference type="Proteomes" id="UP001148313">
    <property type="component" value="Unassembled WGS sequence"/>
</dbReference>
<keyword evidence="4" id="KW-0997">Cell inner membrane</keyword>